<dbReference type="GO" id="GO:0003700">
    <property type="term" value="F:DNA-binding transcription factor activity"/>
    <property type="evidence" value="ECO:0007669"/>
    <property type="project" value="InterPro"/>
</dbReference>
<dbReference type="InterPro" id="IPR029442">
    <property type="entry name" value="GyrI-like"/>
</dbReference>
<dbReference type="InterPro" id="IPR009057">
    <property type="entry name" value="Homeodomain-like_sf"/>
</dbReference>
<evidence type="ECO:0000256" key="2">
    <source>
        <dbReference type="ARBA" id="ARBA00023163"/>
    </source>
</evidence>
<dbReference type="Pfam" id="PF06445">
    <property type="entry name" value="GyrI-like"/>
    <property type="match status" value="1"/>
</dbReference>
<evidence type="ECO:0000313" key="4">
    <source>
        <dbReference type="EMBL" id="AKJ30817.1"/>
    </source>
</evidence>
<keyword evidence="5" id="KW-1185">Reference proteome</keyword>
<dbReference type="RefSeq" id="WP_047196095.1">
    <property type="nucleotide sequence ID" value="NZ_CP011371.1"/>
</dbReference>
<dbReference type="PANTHER" id="PTHR40055:SF1">
    <property type="entry name" value="TRANSCRIPTIONAL REGULATOR YGIV-RELATED"/>
    <property type="match status" value="1"/>
</dbReference>
<name>A0A0G3BN41_9BURK</name>
<protein>
    <submittedName>
        <fullName evidence="4">AraC family transcriptional regulator</fullName>
    </submittedName>
</protein>
<dbReference type="SUPFAM" id="SSF55136">
    <property type="entry name" value="Probable bacterial effector-binding domain"/>
    <property type="match status" value="1"/>
</dbReference>
<dbReference type="PROSITE" id="PS01124">
    <property type="entry name" value="HTH_ARAC_FAMILY_2"/>
    <property type="match status" value="1"/>
</dbReference>
<dbReference type="KEGG" id="pbh:AAW51_4126"/>
<organism evidence="4 5">
    <name type="scientific">Caldimonas brevitalea</name>
    <dbReference type="NCBI Taxonomy" id="413882"/>
    <lineage>
        <taxon>Bacteria</taxon>
        <taxon>Pseudomonadati</taxon>
        <taxon>Pseudomonadota</taxon>
        <taxon>Betaproteobacteria</taxon>
        <taxon>Burkholderiales</taxon>
        <taxon>Sphaerotilaceae</taxon>
        <taxon>Caldimonas</taxon>
    </lineage>
</organism>
<gene>
    <name evidence="4" type="ORF">AAW51_4126</name>
</gene>
<dbReference type="Pfam" id="PF12833">
    <property type="entry name" value="HTH_18"/>
    <property type="match status" value="1"/>
</dbReference>
<evidence type="ECO:0000256" key="1">
    <source>
        <dbReference type="ARBA" id="ARBA00023015"/>
    </source>
</evidence>
<proteinExistence type="predicted"/>
<sequence>MAPVLRHLRVPPLPRIERNGELIARALVHIETHLDELLDASTLADHAAMSRHHFHRMFRAYVGCSVAAYVTWRRLQRACALLASGREPVLDIALAVGYESAQALAKALRRELGTTATAVRNGDAGPWSDLLSPGRWPRFQPHRQGDPIMQPTRHATLPEGIVALTATARGMVDHQMTRSAQQAFGELYPAVAARGLLPQVSSIISIVPDEPKGPDDPHCRYVGGFVFGHSMLDGTGTCRQPELPLTGTLAWQPLQPGRYAVFTHRGPYSGLQHTWAAIYRDWLPASGEQLRDAPPLELCINTPQTAAPEDLHTEIWIPVEA</sequence>
<dbReference type="InterPro" id="IPR011256">
    <property type="entry name" value="Reg_factor_effector_dom_sf"/>
</dbReference>
<dbReference type="SMART" id="SM00342">
    <property type="entry name" value="HTH_ARAC"/>
    <property type="match status" value="1"/>
</dbReference>
<accession>A0A0G3BN41</accession>
<dbReference type="Gene3D" id="1.10.10.60">
    <property type="entry name" value="Homeodomain-like"/>
    <property type="match status" value="1"/>
</dbReference>
<dbReference type="PANTHER" id="PTHR40055">
    <property type="entry name" value="TRANSCRIPTIONAL REGULATOR YGIV-RELATED"/>
    <property type="match status" value="1"/>
</dbReference>
<dbReference type="InterPro" id="IPR050908">
    <property type="entry name" value="SmbC-like"/>
</dbReference>
<evidence type="ECO:0000259" key="3">
    <source>
        <dbReference type="PROSITE" id="PS01124"/>
    </source>
</evidence>
<dbReference type="STRING" id="413882.AAW51_4126"/>
<dbReference type="InterPro" id="IPR010499">
    <property type="entry name" value="AraC_E-bd"/>
</dbReference>
<dbReference type="SMART" id="SM00871">
    <property type="entry name" value="AraC_E_bind"/>
    <property type="match status" value="1"/>
</dbReference>
<dbReference type="EMBL" id="CP011371">
    <property type="protein sequence ID" value="AKJ30817.1"/>
    <property type="molecule type" value="Genomic_DNA"/>
</dbReference>
<feature type="domain" description="HTH araC/xylS-type" evidence="3">
    <location>
        <begin position="24"/>
        <end position="122"/>
    </location>
</feature>
<keyword evidence="2" id="KW-0804">Transcription</keyword>
<dbReference type="PATRIC" id="fig|413882.6.peg.4312"/>
<dbReference type="Proteomes" id="UP000035352">
    <property type="component" value="Chromosome"/>
</dbReference>
<dbReference type="AlphaFoldDB" id="A0A0G3BN41"/>
<dbReference type="Gene3D" id="3.20.80.10">
    <property type="entry name" value="Regulatory factor, effector binding domain"/>
    <property type="match status" value="1"/>
</dbReference>
<dbReference type="InterPro" id="IPR018060">
    <property type="entry name" value="HTH_AraC"/>
</dbReference>
<keyword evidence="1" id="KW-0805">Transcription regulation</keyword>
<evidence type="ECO:0000313" key="5">
    <source>
        <dbReference type="Proteomes" id="UP000035352"/>
    </source>
</evidence>
<dbReference type="SUPFAM" id="SSF46689">
    <property type="entry name" value="Homeodomain-like"/>
    <property type="match status" value="2"/>
</dbReference>
<dbReference type="GO" id="GO:0043565">
    <property type="term" value="F:sequence-specific DNA binding"/>
    <property type="evidence" value="ECO:0007669"/>
    <property type="project" value="InterPro"/>
</dbReference>
<reference evidence="4 5" key="1">
    <citation type="submission" date="2015-05" db="EMBL/GenBank/DDBJ databases">
        <authorList>
            <person name="Tang B."/>
            <person name="Yu Y."/>
        </authorList>
    </citation>
    <scope>NUCLEOTIDE SEQUENCE [LARGE SCALE GENOMIC DNA]</scope>
    <source>
        <strain evidence="4 5">DSM 7029</strain>
    </source>
</reference>